<dbReference type="AlphaFoldDB" id="A0A830C723"/>
<dbReference type="NCBIfam" id="TIGR01488">
    <property type="entry name" value="HAD-SF-IB"/>
    <property type="match status" value="1"/>
</dbReference>
<keyword evidence="5" id="KW-0812">Transmembrane</keyword>
<keyword evidence="5" id="KW-0472">Membrane</keyword>
<keyword evidence="4" id="KW-0460">Magnesium</keyword>
<proteinExistence type="predicted"/>
<dbReference type="InterPro" id="IPR016965">
    <property type="entry name" value="Pase_PHOSPHO-typ"/>
</dbReference>
<comment type="cofactor">
    <cofactor evidence="1">
        <name>Mg(2+)</name>
        <dbReference type="ChEBI" id="CHEBI:18420"/>
    </cofactor>
</comment>
<dbReference type="EMBL" id="BMAC01000258">
    <property type="protein sequence ID" value="GFP91873.1"/>
    <property type="molecule type" value="Genomic_DNA"/>
</dbReference>
<keyword evidence="7" id="KW-1185">Reference proteome</keyword>
<evidence type="ECO:0000256" key="4">
    <source>
        <dbReference type="ARBA" id="ARBA00022842"/>
    </source>
</evidence>
<keyword evidence="5" id="KW-1133">Transmembrane helix</keyword>
<dbReference type="GO" id="GO:0046872">
    <property type="term" value="F:metal ion binding"/>
    <property type="evidence" value="ECO:0007669"/>
    <property type="project" value="UniProtKB-KW"/>
</dbReference>
<gene>
    <name evidence="6" type="ORF">PHJA_001331400</name>
</gene>
<dbReference type="Pfam" id="PF06888">
    <property type="entry name" value="Put_Phosphatase"/>
    <property type="match status" value="1"/>
</dbReference>
<evidence type="ECO:0000256" key="5">
    <source>
        <dbReference type="SAM" id="Phobius"/>
    </source>
</evidence>
<name>A0A830C723_9LAMI</name>
<dbReference type="OrthoDB" id="10267182at2759"/>
<protein>
    <submittedName>
        <fullName evidence="6">Inorganic pyrophosphatase 2</fullName>
    </submittedName>
</protein>
<keyword evidence="2" id="KW-0479">Metal-binding</keyword>
<dbReference type="Proteomes" id="UP000653305">
    <property type="component" value="Unassembled WGS sequence"/>
</dbReference>
<evidence type="ECO:0000256" key="2">
    <source>
        <dbReference type="ARBA" id="ARBA00022723"/>
    </source>
</evidence>
<dbReference type="GO" id="GO:0016791">
    <property type="term" value="F:phosphatase activity"/>
    <property type="evidence" value="ECO:0007669"/>
    <property type="project" value="InterPro"/>
</dbReference>
<dbReference type="PANTHER" id="PTHR20889:SF19">
    <property type="entry name" value="THIAMINE PHOSPHATE PHOSPHATASE-LIKE PROTEIN"/>
    <property type="match status" value="1"/>
</dbReference>
<dbReference type="Gene3D" id="3.40.50.1000">
    <property type="entry name" value="HAD superfamily/HAD-like"/>
    <property type="match status" value="1"/>
</dbReference>
<feature type="transmembrane region" description="Helical" evidence="5">
    <location>
        <begin position="132"/>
        <end position="153"/>
    </location>
</feature>
<organism evidence="6 7">
    <name type="scientific">Phtheirospermum japonicum</name>
    <dbReference type="NCBI Taxonomy" id="374723"/>
    <lineage>
        <taxon>Eukaryota</taxon>
        <taxon>Viridiplantae</taxon>
        <taxon>Streptophyta</taxon>
        <taxon>Embryophyta</taxon>
        <taxon>Tracheophyta</taxon>
        <taxon>Spermatophyta</taxon>
        <taxon>Magnoliopsida</taxon>
        <taxon>eudicotyledons</taxon>
        <taxon>Gunneridae</taxon>
        <taxon>Pentapetalae</taxon>
        <taxon>asterids</taxon>
        <taxon>lamiids</taxon>
        <taxon>Lamiales</taxon>
        <taxon>Orobanchaceae</taxon>
        <taxon>Orobanchaceae incertae sedis</taxon>
        <taxon>Phtheirospermum</taxon>
    </lineage>
</organism>
<sequence>MGLTHLFNQLRHTVPWNSLMNRMLEELHIQGRSVDDIAEFLKRVPLHPHVIAVIKSAYALGCDLKVVSDANLFYIKTILEHYGVHDCFSEITNPAVVDSGRLRIFPYHEAASSHGYDLCPPNFCKVLQFCTFEFFCLFVCLFFFGSAFCSSVVRCFN</sequence>
<comment type="caution">
    <text evidence="6">The sequence shown here is derived from an EMBL/GenBank/DDBJ whole genome shotgun (WGS) entry which is preliminary data.</text>
</comment>
<reference evidence="6" key="1">
    <citation type="submission" date="2020-07" db="EMBL/GenBank/DDBJ databases">
        <title>Ethylene signaling mediates host invasion by parasitic plants.</title>
        <authorList>
            <person name="Yoshida S."/>
        </authorList>
    </citation>
    <scope>NUCLEOTIDE SEQUENCE</scope>
    <source>
        <strain evidence="6">Okayama</strain>
    </source>
</reference>
<accession>A0A830C723</accession>
<dbReference type="PANTHER" id="PTHR20889">
    <property type="entry name" value="PHOSPHATASE, ORPHAN 1, 2"/>
    <property type="match status" value="1"/>
</dbReference>
<dbReference type="InterPro" id="IPR006384">
    <property type="entry name" value="HAD_hydro_PyrdxlP_Pase-like"/>
</dbReference>
<evidence type="ECO:0000313" key="6">
    <source>
        <dbReference type="EMBL" id="GFP91873.1"/>
    </source>
</evidence>
<dbReference type="SUPFAM" id="SSF56784">
    <property type="entry name" value="HAD-like"/>
    <property type="match status" value="1"/>
</dbReference>
<dbReference type="NCBIfam" id="TIGR01489">
    <property type="entry name" value="DKMTPPase-SF"/>
    <property type="match status" value="1"/>
</dbReference>
<evidence type="ECO:0000256" key="3">
    <source>
        <dbReference type="ARBA" id="ARBA00022801"/>
    </source>
</evidence>
<dbReference type="InterPro" id="IPR023214">
    <property type="entry name" value="HAD_sf"/>
</dbReference>
<evidence type="ECO:0000313" key="7">
    <source>
        <dbReference type="Proteomes" id="UP000653305"/>
    </source>
</evidence>
<evidence type="ECO:0000256" key="1">
    <source>
        <dbReference type="ARBA" id="ARBA00001946"/>
    </source>
</evidence>
<dbReference type="InterPro" id="IPR036412">
    <property type="entry name" value="HAD-like_sf"/>
</dbReference>
<keyword evidence="3" id="KW-0378">Hydrolase</keyword>